<dbReference type="Proteomes" id="UP000616595">
    <property type="component" value="Unassembled WGS sequence"/>
</dbReference>
<name>A0A923HZH7_9FIRM</name>
<feature type="transmembrane region" description="Helical" evidence="1">
    <location>
        <begin position="50"/>
        <end position="69"/>
    </location>
</feature>
<proteinExistence type="predicted"/>
<reference evidence="2" key="2">
    <citation type="submission" date="2020-10" db="EMBL/GenBank/DDBJ databases">
        <title>Comparative genomics of the Acetobacterium genus.</title>
        <authorList>
            <person name="Marshall C."/>
            <person name="May H."/>
            <person name="Norman S."/>
        </authorList>
    </citation>
    <scope>NUCLEOTIDE SEQUENCE</scope>
    <source>
        <strain evidence="2">DER-2019</strain>
    </source>
</reference>
<evidence type="ECO:0000313" key="3">
    <source>
        <dbReference type="Proteomes" id="UP000616595"/>
    </source>
</evidence>
<evidence type="ECO:0000256" key="1">
    <source>
        <dbReference type="SAM" id="Phobius"/>
    </source>
</evidence>
<accession>A0A923HZH7</accession>
<keyword evidence="3" id="KW-1185">Reference proteome</keyword>
<dbReference type="AlphaFoldDB" id="A0A923HZH7"/>
<reference evidence="2" key="1">
    <citation type="submission" date="2019-10" db="EMBL/GenBank/DDBJ databases">
        <authorList>
            <person name="Ross D.E."/>
            <person name="Gulliver D."/>
        </authorList>
    </citation>
    <scope>NUCLEOTIDE SEQUENCE</scope>
    <source>
        <strain evidence="2">DER-2019</strain>
    </source>
</reference>
<comment type="caution">
    <text evidence="2">The sequence shown here is derived from an EMBL/GenBank/DDBJ whole genome shotgun (WGS) entry which is preliminary data.</text>
</comment>
<gene>
    <name evidence="2" type="ORF">GH810_17045</name>
</gene>
<feature type="non-terminal residue" evidence="2">
    <location>
        <position position="130"/>
    </location>
</feature>
<sequence>MLETLFASTLTDTLTLSTTLNVIFASLIMGLFISIVYIKTQGKDGYSPGFTITLIMLPAIIAIIILLVGNNIARAFSLAGAFSLIRFRSAPGDPIDISYVFFTLAVGLACGMGYIAYGIIFAIILCTLMV</sequence>
<keyword evidence="1" id="KW-0812">Transmembrane</keyword>
<feature type="transmembrane region" description="Helical" evidence="1">
    <location>
        <begin position="20"/>
        <end position="38"/>
    </location>
</feature>
<dbReference type="Pfam" id="PF16316">
    <property type="entry name" value="DUF4956"/>
    <property type="match status" value="1"/>
</dbReference>
<organism evidence="2 3">
    <name type="scientific">Acetobacterium paludosum</name>
    <dbReference type="NCBI Taxonomy" id="52693"/>
    <lineage>
        <taxon>Bacteria</taxon>
        <taxon>Bacillati</taxon>
        <taxon>Bacillota</taxon>
        <taxon>Clostridia</taxon>
        <taxon>Eubacteriales</taxon>
        <taxon>Eubacteriaceae</taxon>
        <taxon>Acetobacterium</taxon>
    </lineage>
</organism>
<evidence type="ECO:0000313" key="2">
    <source>
        <dbReference type="EMBL" id="MBC3890007.1"/>
    </source>
</evidence>
<feature type="transmembrane region" description="Helical" evidence="1">
    <location>
        <begin position="99"/>
        <end position="128"/>
    </location>
</feature>
<keyword evidence="1" id="KW-1133">Transmembrane helix</keyword>
<dbReference type="InterPro" id="IPR032531">
    <property type="entry name" value="DUF4956"/>
</dbReference>
<dbReference type="RefSeq" id="WP_186855183.1">
    <property type="nucleotide sequence ID" value="NZ_WJBD01000042.1"/>
</dbReference>
<protein>
    <submittedName>
        <fullName evidence="2">DUF4956 domain-containing protein</fullName>
    </submittedName>
</protein>
<keyword evidence="1" id="KW-0472">Membrane</keyword>
<dbReference type="EMBL" id="WJBD01000042">
    <property type="protein sequence ID" value="MBC3890007.1"/>
    <property type="molecule type" value="Genomic_DNA"/>
</dbReference>